<dbReference type="Gene3D" id="1.10.510.10">
    <property type="entry name" value="Transferase(Phosphotransferase) domain 1"/>
    <property type="match status" value="1"/>
</dbReference>
<dbReference type="SUPFAM" id="SSF56112">
    <property type="entry name" value="Protein kinase-like (PK-like)"/>
    <property type="match status" value="1"/>
</dbReference>
<reference evidence="2" key="1">
    <citation type="journal article" date="2020" name="Nature">
        <title>Giant virus diversity and host interactions through global metagenomics.</title>
        <authorList>
            <person name="Schulz F."/>
            <person name="Roux S."/>
            <person name="Paez-Espino D."/>
            <person name="Jungbluth S."/>
            <person name="Walsh D.A."/>
            <person name="Denef V.J."/>
            <person name="McMahon K.D."/>
            <person name="Konstantinidis K.T."/>
            <person name="Eloe-Fadrosh E.A."/>
            <person name="Kyrpides N.C."/>
            <person name="Woyke T."/>
        </authorList>
    </citation>
    <scope>NUCLEOTIDE SEQUENCE</scope>
    <source>
        <strain evidence="2">GVMAG-M-3300027769-26</strain>
    </source>
</reference>
<dbReference type="EMBL" id="MN740463">
    <property type="protein sequence ID" value="QHU27851.1"/>
    <property type="molecule type" value="Genomic_DNA"/>
</dbReference>
<organism evidence="2">
    <name type="scientific">viral metagenome</name>
    <dbReference type="NCBI Taxonomy" id="1070528"/>
    <lineage>
        <taxon>unclassified sequences</taxon>
        <taxon>metagenomes</taxon>
        <taxon>organismal metagenomes</taxon>
    </lineage>
</organism>
<dbReference type="InterPro" id="IPR011009">
    <property type="entry name" value="Kinase-like_dom_sf"/>
</dbReference>
<accession>A0A6C0LDW6</accession>
<dbReference type="GO" id="GO:0005524">
    <property type="term" value="F:ATP binding"/>
    <property type="evidence" value="ECO:0007669"/>
    <property type="project" value="InterPro"/>
</dbReference>
<proteinExistence type="predicted"/>
<feature type="domain" description="Protein kinase" evidence="1">
    <location>
        <begin position="104"/>
        <end position="414"/>
    </location>
</feature>
<dbReference type="PROSITE" id="PS50011">
    <property type="entry name" value="PROTEIN_KINASE_DOM"/>
    <property type="match status" value="1"/>
</dbReference>
<dbReference type="GO" id="GO:0004672">
    <property type="term" value="F:protein kinase activity"/>
    <property type="evidence" value="ECO:0007669"/>
    <property type="project" value="InterPro"/>
</dbReference>
<protein>
    <recommendedName>
        <fullName evidence="1">Protein kinase domain-containing protein</fullName>
    </recommendedName>
</protein>
<sequence>MAESHIFNTKNISAYSHFSNTINNKYLNLNNEKGKDRNIKVPDTLLKYFKDKTLKYNLDKRIFYYKHITNKLKDINNKQCLKEYAINSKKNEDVRGYNINDIVFLTKKFGSISKYGYIYITSIKNEVGKYPIASKIMINNRVNLFEAQINLKITDKVIKTMISRHFILTYKVITCDRISNKNLPDIVLNKKYYVLLNELARGDLKQLCYNITFLKNNSVLYNVFIQIILAISTFHHFGFIHGDCHWGNFLYHMNYNVAKNSYYHYSIYGKNYYLKSCEYTMYIYDFGFAEKIKSVKKSLIDADYRRLINAFRNKKIEPRSWISVDSNLPSDEIGEYVKTFKKAINNNNHTSNGSVSDSNIYENNSIYLEKLTIDIILPILLKAPDKTFVAKLPVNATIINKKPYYINKKILIKD</sequence>
<evidence type="ECO:0000313" key="2">
    <source>
        <dbReference type="EMBL" id="QHU27851.1"/>
    </source>
</evidence>
<name>A0A6C0LDW6_9ZZZZ</name>
<evidence type="ECO:0000259" key="1">
    <source>
        <dbReference type="PROSITE" id="PS50011"/>
    </source>
</evidence>
<dbReference type="InterPro" id="IPR000719">
    <property type="entry name" value="Prot_kinase_dom"/>
</dbReference>
<dbReference type="AlphaFoldDB" id="A0A6C0LDW6"/>